<dbReference type="InterPro" id="IPR023997">
    <property type="entry name" value="TonB-dep_OMP_SusC/RagA_CS"/>
</dbReference>
<evidence type="ECO:0000256" key="10">
    <source>
        <dbReference type="SAM" id="SignalP"/>
    </source>
</evidence>
<gene>
    <name evidence="13" type="ORF">H9W90_08510</name>
</gene>
<comment type="subcellular location">
    <subcellularLocation>
        <location evidence="1 8">Cell outer membrane</location>
        <topology evidence="1 8">Multi-pass membrane protein</topology>
    </subcellularLocation>
</comment>
<dbReference type="InterPro" id="IPR037066">
    <property type="entry name" value="Plug_dom_sf"/>
</dbReference>
<dbReference type="PROSITE" id="PS52016">
    <property type="entry name" value="TONB_DEPENDENT_REC_3"/>
    <property type="match status" value="1"/>
</dbReference>
<protein>
    <submittedName>
        <fullName evidence="13">TonB-dependent receptor</fullName>
    </submittedName>
</protein>
<keyword evidence="2 8" id="KW-0813">Transport</keyword>
<keyword evidence="14" id="KW-1185">Reference proteome</keyword>
<feature type="domain" description="TonB-dependent receptor plug" evidence="12">
    <location>
        <begin position="114"/>
        <end position="238"/>
    </location>
</feature>
<dbReference type="Pfam" id="PF07715">
    <property type="entry name" value="Plug"/>
    <property type="match status" value="1"/>
</dbReference>
<evidence type="ECO:0000256" key="3">
    <source>
        <dbReference type="ARBA" id="ARBA00022452"/>
    </source>
</evidence>
<evidence type="ECO:0000256" key="6">
    <source>
        <dbReference type="ARBA" id="ARBA00023136"/>
    </source>
</evidence>
<reference evidence="13 14" key="1">
    <citation type="submission" date="2020-08" db="EMBL/GenBank/DDBJ databases">
        <title>Polaribacter sp. L12M9 isolated from gut of the Korean scallop.</title>
        <authorList>
            <person name="Jeong Y.S."/>
        </authorList>
    </citation>
    <scope>NUCLEOTIDE SEQUENCE [LARGE SCALE GENOMIC DNA]</scope>
    <source>
        <strain evidence="13 14">L12M9</strain>
    </source>
</reference>
<dbReference type="Gene3D" id="2.40.170.20">
    <property type="entry name" value="TonB-dependent receptor, beta-barrel domain"/>
    <property type="match status" value="1"/>
</dbReference>
<accession>A0A7G9L6K4</accession>
<dbReference type="AlphaFoldDB" id="A0A7G9L6K4"/>
<dbReference type="InterPro" id="IPR012910">
    <property type="entry name" value="Plug_dom"/>
</dbReference>
<dbReference type="NCBIfam" id="TIGR04056">
    <property type="entry name" value="OMP_RagA_SusC"/>
    <property type="match status" value="1"/>
</dbReference>
<sequence>MKTKFNGILTLLLALVVQISFAQTKTVSGTVSDESGGLPGVSILIKGTTKGTETNFDGKYSIKVSSGDVLVFRYLGYKTAEKTVGTSNTINVTLVEGGEQLEEVVIVGYGTKAKRATIGSITTVKSEDIETVPAANFVEALQGKATGLQSISSSGQPGSNSAVRIRGSASVNGNVEPLYIIDGVPVSANSTSDLGSGGLDSGNRDPLSNLNPSDIESVTILKDASSTSIYGARGANGIILITTKKGRQGKAKFTFSSQVGISARAVKLFDVLNTSEYNELSREAQVNAGVAPAIAVLNFPDTDVDTDWADLAYRDWTAVTKRHNFSVSGGSENINYFMSVGHLAQEGIAVGSGIERLTSSLNVQAKTSEITRFGMNFSYSRTEQATALAESAFFASPVVGTYLFVPTDAPYLADGTPNPSNSATGGTSFIQDLFYDNEGSVTDRILANFNGAIDISDDLTLKSTFGIDKSFFNYSSYGNPLNNSNPSGGSASRTYQEVYNWTWTNTLQYVKTFGENHNLDVLLGQEINKEGFDDLSIGVEDFPNGILQNVGSASSVTFHSSNTQDSSLKSFFLNTNYNFNKKYYFNGTIRRRDASSRFGPNNKWGTFWSVGGNWNISSEDFMQDVKWVNLLKVKSSYGVQGNLPSNRYTWQGSFLNDRYNGTPASFPSSTAANPNLKWEEQNMFNVGLEFALFNNRLSGEVTYFNRETNDLIFSQQIEPSNGFNQVFSNVGAFVNKGFEVELSYDVVSSEKFNWTLGGNITFLENEVTELDPGTVGPDGRYIREVGEAWNTFYARRWAGVDVATGAPMWLDANDNITFNYNSASREKVGKANPDFFGGISSNMNYKNWSLDLGLSFQYGNTIYNETSRITNSDGAFSGFNQSRDQLDRWQQPGDVSANPQRIQGNASQSNQLSTRFMEDGSFIRLRNVQLGYNFSKDMTKNTFLTGAKIFLQGTNLLTITDFNGDPEQSLNGWHWFVYPNPQTVSLGVNLSF</sequence>
<dbReference type="RefSeq" id="WP_187481197.1">
    <property type="nucleotide sequence ID" value="NZ_CP060695.1"/>
</dbReference>
<dbReference type="KEGG" id="ppec:H9W90_08510"/>
<evidence type="ECO:0000313" key="14">
    <source>
        <dbReference type="Proteomes" id="UP000515808"/>
    </source>
</evidence>
<dbReference type="Pfam" id="PF13715">
    <property type="entry name" value="CarbopepD_reg_2"/>
    <property type="match status" value="1"/>
</dbReference>
<dbReference type="EMBL" id="CP060695">
    <property type="protein sequence ID" value="QNM84253.1"/>
    <property type="molecule type" value="Genomic_DNA"/>
</dbReference>
<feature type="signal peptide" evidence="10">
    <location>
        <begin position="1"/>
        <end position="22"/>
    </location>
</feature>
<dbReference type="Gene3D" id="2.170.130.10">
    <property type="entry name" value="TonB-dependent receptor, plug domain"/>
    <property type="match status" value="1"/>
</dbReference>
<keyword evidence="5 9" id="KW-0798">TonB box</keyword>
<keyword evidence="3 8" id="KW-1134">Transmembrane beta strand</keyword>
<name>A0A7G9L6K4_9FLAO</name>
<evidence type="ECO:0000256" key="8">
    <source>
        <dbReference type="PROSITE-ProRule" id="PRU01360"/>
    </source>
</evidence>
<evidence type="ECO:0000256" key="1">
    <source>
        <dbReference type="ARBA" id="ARBA00004571"/>
    </source>
</evidence>
<comment type="similarity">
    <text evidence="8 9">Belongs to the TonB-dependent receptor family.</text>
</comment>
<organism evidence="13 14">
    <name type="scientific">Polaribacter pectinis</name>
    <dbReference type="NCBI Taxonomy" id="2738844"/>
    <lineage>
        <taxon>Bacteria</taxon>
        <taxon>Pseudomonadati</taxon>
        <taxon>Bacteroidota</taxon>
        <taxon>Flavobacteriia</taxon>
        <taxon>Flavobacteriales</taxon>
        <taxon>Flavobacteriaceae</taxon>
    </lineage>
</organism>
<proteinExistence type="inferred from homology"/>
<keyword evidence="10" id="KW-0732">Signal</keyword>
<dbReference type="Gene3D" id="2.60.40.1120">
    <property type="entry name" value="Carboxypeptidase-like, regulatory domain"/>
    <property type="match status" value="1"/>
</dbReference>
<dbReference type="InterPro" id="IPR039426">
    <property type="entry name" value="TonB-dep_rcpt-like"/>
</dbReference>
<dbReference type="NCBIfam" id="TIGR04057">
    <property type="entry name" value="SusC_RagA_signa"/>
    <property type="match status" value="1"/>
</dbReference>
<dbReference type="SUPFAM" id="SSF49464">
    <property type="entry name" value="Carboxypeptidase regulatory domain-like"/>
    <property type="match status" value="1"/>
</dbReference>
<dbReference type="GO" id="GO:0009279">
    <property type="term" value="C:cell outer membrane"/>
    <property type="evidence" value="ECO:0007669"/>
    <property type="project" value="UniProtKB-SubCell"/>
</dbReference>
<keyword evidence="4 8" id="KW-0812">Transmembrane</keyword>
<keyword evidence="6 8" id="KW-0472">Membrane</keyword>
<dbReference type="InterPro" id="IPR023996">
    <property type="entry name" value="TonB-dep_OMP_SusC/RagA"/>
</dbReference>
<keyword evidence="7 8" id="KW-0998">Cell outer membrane</keyword>
<evidence type="ECO:0000256" key="9">
    <source>
        <dbReference type="RuleBase" id="RU003357"/>
    </source>
</evidence>
<feature type="chain" id="PRO_5028917717" evidence="10">
    <location>
        <begin position="23"/>
        <end position="992"/>
    </location>
</feature>
<dbReference type="InterPro" id="IPR000531">
    <property type="entry name" value="Beta-barrel_TonB"/>
</dbReference>
<dbReference type="Pfam" id="PF00593">
    <property type="entry name" value="TonB_dep_Rec_b-barrel"/>
    <property type="match status" value="1"/>
</dbReference>
<evidence type="ECO:0000259" key="12">
    <source>
        <dbReference type="Pfam" id="PF07715"/>
    </source>
</evidence>
<dbReference type="InterPro" id="IPR008969">
    <property type="entry name" value="CarboxyPept-like_regulatory"/>
</dbReference>
<feature type="domain" description="TonB-dependent receptor-like beta-barrel" evidence="11">
    <location>
        <begin position="406"/>
        <end position="956"/>
    </location>
</feature>
<evidence type="ECO:0000256" key="5">
    <source>
        <dbReference type="ARBA" id="ARBA00023077"/>
    </source>
</evidence>
<evidence type="ECO:0000259" key="11">
    <source>
        <dbReference type="Pfam" id="PF00593"/>
    </source>
</evidence>
<evidence type="ECO:0000256" key="2">
    <source>
        <dbReference type="ARBA" id="ARBA00022448"/>
    </source>
</evidence>
<dbReference type="SUPFAM" id="SSF56935">
    <property type="entry name" value="Porins"/>
    <property type="match status" value="1"/>
</dbReference>
<evidence type="ECO:0000256" key="4">
    <source>
        <dbReference type="ARBA" id="ARBA00022692"/>
    </source>
</evidence>
<evidence type="ECO:0000256" key="7">
    <source>
        <dbReference type="ARBA" id="ARBA00023237"/>
    </source>
</evidence>
<keyword evidence="13" id="KW-0675">Receptor</keyword>
<dbReference type="Proteomes" id="UP000515808">
    <property type="component" value="Chromosome"/>
</dbReference>
<dbReference type="InterPro" id="IPR036942">
    <property type="entry name" value="Beta-barrel_TonB_sf"/>
</dbReference>
<evidence type="ECO:0000313" key="13">
    <source>
        <dbReference type="EMBL" id="QNM84253.1"/>
    </source>
</evidence>